<reference evidence="3 4" key="1">
    <citation type="submission" date="2015-08" db="EMBL/GenBank/DDBJ databases">
        <title>Complete genome sequence of Sulfurifustis variabilis.</title>
        <authorList>
            <person name="Miura A."/>
            <person name="Kojima H."/>
            <person name="Fukui M."/>
        </authorList>
    </citation>
    <scope>NUCLEOTIDE SEQUENCE [LARGE SCALE GENOMIC DNA]</scope>
    <source>
        <strain evidence="4">skN76</strain>
    </source>
</reference>
<evidence type="ECO:0000313" key="3">
    <source>
        <dbReference type="EMBL" id="BAU50113.1"/>
    </source>
</evidence>
<dbReference type="InterPro" id="IPR008621">
    <property type="entry name" value="Cbb3-typ_cyt_oxidase_comp"/>
</dbReference>
<evidence type="ECO:0000313" key="4">
    <source>
        <dbReference type="Proteomes" id="UP000218899"/>
    </source>
</evidence>
<feature type="region of interest" description="Disordered" evidence="1">
    <location>
        <begin position="31"/>
        <end position="54"/>
    </location>
</feature>
<dbReference type="CDD" id="cd01324">
    <property type="entry name" value="cbb3_Oxidase_CcoQ"/>
    <property type="match status" value="1"/>
</dbReference>
<feature type="compositionally biased region" description="Basic and acidic residues" evidence="1">
    <location>
        <begin position="32"/>
        <end position="54"/>
    </location>
</feature>
<dbReference type="KEGG" id="sva:SVA_3577"/>
<dbReference type="Pfam" id="PF05545">
    <property type="entry name" value="FixQ"/>
    <property type="match status" value="1"/>
</dbReference>
<sequence length="54" mass="6241">MDLAFLHSIWTVLLVIVFLAIVVWAYSSKRKSTFDKAARRPLEDDEPPRGHSKE</sequence>
<proteinExistence type="predicted"/>
<organism evidence="3 4">
    <name type="scientific">Sulfurifustis variabilis</name>
    <dbReference type="NCBI Taxonomy" id="1675686"/>
    <lineage>
        <taxon>Bacteria</taxon>
        <taxon>Pseudomonadati</taxon>
        <taxon>Pseudomonadota</taxon>
        <taxon>Gammaproteobacteria</taxon>
        <taxon>Acidiferrobacterales</taxon>
        <taxon>Acidiferrobacteraceae</taxon>
        <taxon>Sulfurifustis</taxon>
    </lineage>
</organism>
<evidence type="ECO:0000256" key="2">
    <source>
        <dbReference type="SAM" id="Phobius"/>
    </source>
</evidence>
<protein>
    <submittedName>
        <fullName evidence="3">Cytochrome C oxidase</fullName>
    </submittedName>
</protein>
<keyword evidence="2" id="KW-0472">Membrane</keyword>
<gene>
    <name evidence="3" type="ORF">SVA_3577</name>
</gene>
<keyword evidence="2" id="KW-0812">Transmembrane</keyword>
<dbReference type="OrthoDB" id="6402501at2"/>
<evidence type="ECO:0000256" key="1">
    <source>
        <dbReference type="SAM" id="MobiDB-lite"/>
    </source>
</evidence>
<dbReference type="EMBL" id="AP014936">
    <property type="protein sequence ID" value="BAU50113.1"/>
    <property type="molecule type" value="Genomic_DNA"/>
</dbReference>
<accession>A0A1C7AFJ7</accession>
<feature type="transmembrane region" description="Helical" evidence="2">
    <location>
        <begin position="6"/>
        <end position="26"/>
    </location>
</feature>
<keyword evidence="4" id="KW-1185">Reference proteome</keyword>
<keyword evidence="2" id="KW-1133">Transmembrane helix</keyword>
<dbReference type="AlphaFoldDB" id="A0A1C7AFJ7"/>
<name>A0A1C7AFJ7_9GAMM</name>
<dbReference type="RefSeq" id="WP_096462439.1">
    <property type="nucleotide sequence ID" value="NZ_AP014936.1"/>
</dbReference>
<dbReference type="Proteomes" id="UP000218899">
    <property type="component" value="Chromosome"/>
</dbReference>